<evidence type="ECO:0000313" key="2">
    <source>
        <dbReference type="Proteomes" id="UP000054092"/>
    </source>
</evidence>
<dbReference type="PATRIC" id="fig|1184387.3.peg.1651"/>
<dbReference type="Pfam" id="PF13552">
    <property type="entry name" value="DUF4127"/>
    <property type="match status" value="1"/>
</dbReference>
<gene>
    <name evidence="1" type="ORF">XD94_1209</name>
</gene>
<protein>
    <recommendedName>
        <fullName evidence="3">DUF4127 family protein</fullName>
    </recommendedName>
</protein>
<dbReference type="AlphaFoldDB" id="A0A101HNA4"/>
<evidence type="ECO:0000313" key="1">
    <source>
        <dbReference type="EMBL" id="KUK80033.1"/>
    </source>
</evidence>
<organism evidence="1 2">
    <name type="scientific">Mesotoga prima</name>
    <dbReference type="NCBI Taxonomy" id="1184387"/>
    <lineage>
        <taxon>Bacteria</taxon>
        <taxon>Thermotogati</taxon>
        <taxon>Thermotogota</taxon>
        <taxon>Thermotogae</taxon>
        <taxon>Kosmotogales</taxon>
        <taxon>Kosmotogaceae</taxon>
        <taxon>Mesotoga</taxon>
    </lineage>
</organism>
<comment type="caution">
    <text evidence="1">The sequence shown here is derived from an EMBL/GenBank/DDBJ whole genome shotgun (WGS) entry which is preliminary data.</text>
</comment>
<dbReference type="EMBL" id="LGGP01000215">
    <property type="protein sequence ID" value="KUK80033.1"/>
    <property type="molecule type" value="Genomic_DNA"/>
</dbReference>
<reference evidence="2" key="1">
    <citation type="journal article" date="2015" name="MBio">
        <title>Genome-Resolved Metagenomic Analysis Reveals Roles for Candidate Phyla and Other Microbial Community Members in Biogeochemical Transformations in Oil Reservoirs.</title>
        <authorList>
            <person name="Hu P."/>
            <person name="Tom L."/>
            <person name="Singh A."/>
            <person name="Thomas B.C."/>
            <person name="Baker B.J."/>
            <person name="Piceno Y.M."/>
            <person name="Andersen G.L."/>
            <person name="Banfield J.F."/>
        </authorList>
    </citation>
    <scope>NUCLEOTIDE SEQUENCE [LARGE SCALE GENOMIC DNA]</scope>
</reference>
<sequence>MKTVVVPMDERPPNYQLVSMIADLNGIEIELPKKSLLGRYMKPGECEELIGWMLSREADRFIISVDMLSFGGLIASREEGISAETALERLRSVRELRRRFPDAEIFLSSIVRRASVSVSSAGSKELWTMLNKYLWLSGHGKVEEAETVEDELPRGFISRYRELRLRNHRVNKECLRLVKDGCADLLVLAQEDTFQHGPQERELDILEGVARDFEIEDRVFIHNGADEVLQEMICYRRDQEYPVDVIYDSPATRDKVMDFEDRKFGKNVESHMKLLGMRQSSDSTTGILIAGTSTTDSIEALKNLSKRKQRVFILDVFYPNGSNPSFVEAYLGLGVKNVWGYSAWNTASNSLGTLLSLALTSGSCEVEKKALAEFYISRLLDDHLYQGVLRKTLEKIVDESGGDVYKVSKSKGLFESFRDDVFVPKAEEFLERFIRGRKLDIYDFSSSKNRISIEKFSLPWDRTFECEIEVKIN</sequence>
<accession>A0A101HNA4</accession>
<name>A0A101HNA4_9BACT</name>
<dbReference type="InterPro" id="IPR025394">
    <property type="entry name" value="DUF4127"/>
</dbReference>
<evidence type="ECO:0008006" key="3">
    <source>
        <dbReference type="Google" id="ProtNLM"/>
    </source>
</evidence>
<dbReference type="Proteomes" id="UP000054092">
    <property type="component" value="Unassembled WGS sequence"/>
</dbReference>
<proteinExistence type="predicted"/>